<sequence length="545" mass="57667">MAAQGLSLPFGISPVNPVAIDERSLKKTTTSGTDTSVPYASAAEACSLIPTALRYQGLLVVAYLSEVATMYWWRDGITDNQLVVFNEIADQATIQNEITTNDNAIVTPKKFWLGIARFLGIDRIVSGNWTFTGSTTLNGFTNTGANPTLLRKTAGAGASSGLLVDTYAAPNAAAYILDLRATNSSDPSAYNQYTFVGATNPTGGGNNIFTKILQGKNGTIAELSDITEETATTIINKIGDGNGKIAATYLPSYVDDVLEYANLAAFPATGETGKIYTAINTNKIYRWSGSVYVEISASPGSTDSVTEGATNLYFTSARVLAVVLTGLAAVTGNITPTDSILAAFGKVQNLITNIAATIRGTALTGLDLSSATPITALDTVLTAPGKLQAQITANGTTIGTKLTGTAATDAETQISAVVTEDYKFVSRLKLFNWLAWRLQQAWTFIGNVTFSGAVKINYFTGATERVVTADAANQLQANYTIVSPYVTDTDIVAAISAATFNSTNKYTASITPANSKVMPRGYIYYIPGTKYEAIDDNVVVRINFS</sequence>
<dbReference type="AlphaFoldDB" id="A0A9X1X1N2"/>
<dbReference type="RefSeq" id="WP_245128484.1">
    <property type="nucleotide sequence ID" value="NZ_JALJEJ010000001.1"/>
</dbReference>
<evidence type="ECO:0000313" key="2">
    <source>
        <dbReference type="Proteomes" id="UP001139450"/>
    </source>
</evidence>
<organism evidence="1 2">
    <name type="scientific">Mucilaginibacter straminoryzae</name>
    <dbReference type="NCBI Taxonomy" id="2932774"/>
    <lineage>
        <taxon>Bacteria</taxon>
        <taxon>Pseudomonadati</taxon>
        <taxon>Bacteroidota</taxon>
        <taxon>Sphingobacteriia</taxon>
        <taxon>Sphingobacteriales</taxon>
        <taxon>Sphingobacteriaceae</taxon>
        <taxon>Mucilaginibacter</taxon>
    </lineage>
</organism>
<evidence type="ECO:0000313" key="1">
    <source>
        <dbReference type="EMBL" id="MCJ8208655.1"/>
    </source>
</evidence>
<comment type="caution">
    <text evidence="1">The sequence shown here is derived from an EMBL/GenBank/DDBJ whole genome shotgun (WGS) entry which is preliminary data.</text>
</comment>
<dbReference type="EMBL" id="JALJEJ010000001">
    <property type="protein sequence ID" value="MCJ8208655.1"/>
    <property type="molecule type" value="Genomic_DNA"/>
</dbReference>
<proteinExistence type="predicted"/>
<name>A0A9X1X1N2_9SPHI</name>
<keyword evidence="2" id="KW-1185">Reference proteome</keyword>
<accession>A0A9X1X1N2</accession>
<gene>
    <name evidence="1" type="ORF">MUY27_02980</name>
</gene>
<dbReference type="Proteomes" id="UP001139450">
    <property type="component" value="Unassembled WGS sequence"/>
</dbReference>
<reference evidence="1" key="1">
    <citation type="submission" date="2022-04" db="EMBL/GenBank/DDBJ databases">
        <title>Mucilaginibacter sp. RS28 isolated from freshwater.</title>
        <authorList>
            <person name="Ko S.-R."/>
        </authorList>
    </citation>
    <scope>NUCLEOTIDE SEQUENCE</scope>
    <source>
        <strain evidence="1">RS28</strain>
    </source>
</reference>
<protein>
    <submittedName>
        <fullName evidence="1">Uncharacterized protein</fullName>
    </submittedName>
</protein>